<protein>
    <submittedName>
        <fullName evidence="2">Unannotated protein</fullName>
    </submittedName>
</protein>
<organism evidence="2">
    <name type="scientific">freshwater metagenome</name>
    <dbReference type="NCBI Taxonomy" id="449393"/>
    <lineage>
        <taxon>unclassified sequences</taxon>
        <taxon>metagenomes</taxon>
        <taxon>ecological metagenomes</taxon>
    </lineage>
</organism>
<dbReference type="AlphaFoldDB" id="A0A6J6FDF7"/>
<sequence length="136" mass="14574">MRSAEARSTTLTSQISVGIKRQVVDRTAQVIYATFPKMSVAQEASRRYFAIFATSVTVLGLLALLGIHTLLAQDAFTLSNLKVEAKTVADQRDALNRLIDSHAAPDALARAAAKLGMTPSESAIFLDLTPTEVARG</sequence>
<keyword evidence="1" id="KW-1133">Transmembrane helix</keyword>
<evidence type="ECO:0000313" key="2">
    <source>
        <dbReference type="EMBL" id="CAB4586892.1"/>
    </source>
</evidence>
<reference evidence="2" key="1">
    <citation type="submission" date="2020-05" db="EMBL/GenBank/DDBJ databases">
        <authorList>
            <person name="Chiriac C."/>
            <person name="Salcher M."/>
            <person name="Ghai R."/>
            <person name="Kavagutti S V."/>
        </authorList>
    </citation>
    <scope>NUCLEOTIDE SEQUENCE</scope>
</reference>
<dbReference type="EMBL" id="CAEZUI010000001">
    <property type="protein sequence ID" value="CAB4586892.1"/>
    <property type="molecule type" value="Genomic_DNA"/>
</dbReference>
<proteinExistence type="predicted"/>
<gene>
    <name evidence="2" type="ORF">UFOPK1807_00020</name>
</gene>
<accession>A0A6J6FDF7</accession>
<evidence type="ECO:0000256" key="1">
    <source>
        <dbReference type="SAM" id="Phobius"/>
    </source>
</evidence>
<keyword evidence="1" id="KW-0472">Membrane</keyword>
<keyword evidence="1" id="KW-0812">Transmembrane</keyword>
<name>A0A6J6FDF7_9ZZZZ</name>
<feature type="transmembrane region" description="Helical" evidence="1">
    <location>
        <begin position="48"/>
        <end position="71"/>
    </location>
</feature>